<keyword evidence="3" id="KW-0862">Zinc</keyword>
<dbReference type="EMBL" id="VJMH01000780">
    <property type="protein sequence ID" value="KAF0714476.1"/>
    <property type="molecule type" value="Genomic_DNA"/>
</dbReference>
<dbReference type="Gene3D" id="3.30.40.10">
    <property type="entry name" value="Zinc/RING finger domain, C3HC4 (zinc finger)"/>
    <property type="match status" value="1"/>
</dbReference>
<keyword evidence="8" id="KW-1185">Reference proteome</keyword>
<dbReference type="PANTHER" id="PTHR13510:SF44">
    <property type="entry name" value="RABENOSYN-5"/>
    <property type="match status" value="1"/>
</dbReference>
<evidence type="ECO:0000313" key="7">
    <source>
        <dbReference type="EMBL" id="VFT81001.1"/>
    </source>
</evidence>
<dbReference type="SMART" id="SM00064">
    <property type="entry name" value="FYVE"/>
    <property type="match status" value="1"/>
</dbReference>
<dbReference type="InterPro" id="IPR017455">
    <property type="entry name" value="Znf_FYVE-rel"/>
</dbReference>
<feature type="domain" description="FYVE-type" evidence="5">
    <location>
        <begin position="246"/>
        <end position="305"/>
    </location>
</feature>
<dbReference type="SUPFAM" id="SSF57903">
    <property type="entry name" value="FYVE/PHD zinc finger"/>
    <property type="match status" value="1"/>
</dbReference>
<evidence type="ECO:0000259" key="5">
    <source>
        <dbReference type="PROSITE" id="PS50178"/>
    </source>
</evidence>
<dbReference type="Pfam" id="PF01363">
    <property type="entry name" value="FYVE"/>
    <property type="match status" value="1"/>
</dbReference>
<dbReference type="AlphaFoldDB" id="A0A485KAF6"/>
<evidence type="ECO:0000256" key="4">
    <source>
        <dbReference type="PROSITE-ProRule" id="PRU00091"/>
    </source>
</evidence>
<gene>
    <name evidence="7" type="primary">Aste57867_3855</name>
    <name evidence="6" type="ORF">As57867_003844</name>
    <name evidence="7" type="ORF">ASTE57867_3855</name>
</gene>
<proteinExistence type="predicted"/>
<evidence type="ECO:0000313" key="6">
    <source>
        <dbReference type="EMBL" id="KAF0714476.1"/>
    </source>
</evidence>
<dbReference type="InterPro" id="IPR023393">
    <property type="entry name" value="START-like_dom_sf"/>
</dbReference>
<protein>
    <submittedName>
        <fullName evidence="7">Aste57867_3855 protein</fullName>
    </submittedName>
</protein>
<organism evidence="7 8">
    <name type="scientific">Aphanomyces stellatus</name>
    <dbReference type="NCBI Taxonomy" id="120398"/>
    <lineage>
        <taxon>Eukaryota</taxon>
        <taxon>Sar</taxon>
        <taxon>Stramenopiles</taxon>
        <taxon>Oomycota</taxon>
        <taxon>Saprolegniomycetes</taxon>
        <taxon>Saprolegniales</taxon>
        <taxon>Verrucalvaceae</taxon>
        <taxon>Aphanomyces</taxon>
    </lineage>
</organism>
<evidence type="ECO:0000256" key="2">
    <source>
        <dbReference type="ARBA" id="ARBA00022771"/>
    </source>
</evidence>
<dbReference type="InterPro" id="IPR052727">
    <property type="entry name" value="Rab4/Rab5_effector"/>
</dbReference>
<keyword evidence="1" id="KW-0479">Metal-binding</keyword>
<dbReference type="PROSITE" id="PS50178">
    <property type="entry name" value="ZF_FYVE"/>
    <property type="match status" value="1"/>
</dbReference>
<evidence type="ECO:0000313" key="8">
    <source>
        <dbReference type="Proteomes" id="UP000332933"/>
    </source>
</evidence>
<dbReference type="GO" id="GO:0008270">
    <property type="term" value="F:zinc ion binding"/>
    <property type="evidence" value="ECO:0007669"/>
    <property type="project" value="UniProtKB-KW"/>
</dbReference>
<dbReference type="OrthoDB" id="61348at2759"/>
<dbReference type="EMBL" id="CAADRA010000780">
    <property type="protein sequence ID" value="VFT81001.1"/>
    <property type="molecule type" value="Genomic_DNA"/>
</dbReference>
<dbReference type="SUPFAM" id="SSF55961">
    <property type="entry name" value="Bet v1-like"/>
    <property type="match status" value="1"/>
</dbReference>
<dbReference type="InterPro" id="IPR013083">
    <property type="entry name" value="Znf_RING/FYVE/PHD"/>
</dbReference>
<sequence length="427" mass="47567">MWYIHLVDYATTIIDGNGPLAWTLDADESDLRAYKAEDPLAPPGTRSWAWTIELQGTLDDVAEMLATDIDDPDEYREYCAKFHMDALDGVRLYCLASGPKHYVGVHWTVNELPGLIKNKDVCFVKNRDWCFLEAHSAFELPDGRKGYVRALSSVELSCCPDLKPALGFIRANYHRSGYVFVESKARPGYLDVTQLQQIDFRGTLTDLFASIEVSERKREMRELDQKLRVHRLSRSVFLGEHMLVASTSRSTCNVCRHKFGLLGRKHRCRKCGEVVCANCSRVWALKVAGIPSSLRICSPCAMAEHMRRPSGVLLRGTSSCTAPSATDGSSDLDETASVMSSSSSTSYVGAKLRHSPDSGGRVRQSSMAARQPICMDYSPRPITILESDDGFSQYSETDVDGSNLRMVKLPPVSHDHGMIKIDFSHLV</sequence>
<reference evidence="6" key="2">
    <citation type="submission" date="2019-06" db="EMBL/GenBank/DDBJ databases">
        <title>Genomics analysis of Aphanomyces spp. identifies a new class of oomycete effector associated with host adaptation.</title>
        <authorList>
            <person name="Gaulin E."/>
        </authorList>
    </citation>
    <scope>NUCLEOTIDE SEQUENCE</scope>
    <source>
        <strain evidence="6">CBS 578.67</strain>
    </source>
</reference>
<dbReference type="CDD" id="cd00065">
    <property type="entry name" value="FYVE_like_SF"/>
    <property type="match status" value="1"/>
</dbReference>
<dbReference type="Proteomes" id="UP000332933">
    <property type="component" value="Unassembled WGS sequence"/>
</dbReference>
<keyword evidence="2 4" id="KW-0863">Zinc-finger</keyword>
<dbReference type="Gene3D" id="3.30.530.20">
    <property type="match status" value="1"/>
</dbReference>
<reference evidence="7 8" key="1">
    <citation type="submission" date="2019-03" db="EMBL/GenBank/DDBJ databases">
        <authorList>
            <person name="Gaulin E."/>
            <person name="Dumas B."/>
        </authorList>
    </citation>
    <scope>NUCLEOTIDE SEQUENCE [LARGE SCALE GENOMIC DNA]</scope>
    <source>
        <strain evidence="7">CBS 568.67</strain>
    </source>
</reference>
<dbReference type="InterPro" id="IPR011011">
    <property type="entry name" value="Znf_FYVE_PHD"/>
</dbReference>
<evidence type="ECO:0000256" key="3">
    <source>
        <dbReference type="ARBA" id="ARBA00022833"/>
    </source>
</evidence>
<name>A0A485KAF6_9STRA</name>
<dbReference type="InterPro" id="IPR000306">
    <property type="entry name" value="Znf_FYVE"/>
</dbReference>
<accession>A0A485KAF6</accession>
<dbReference type="PANTHER" id="PTHR13510">
    <property type="entry name" value="FYVE-FINGER-CONTAINING RAB5 EFFECTOR PROTEIN RABENOSYN-5-RELATED"/>
    <property type="match status" value="1"/>
</dbReference>
<evidence type="ECO:0000256" key="1">
    <source>
        <dbReference type="ARBA" id="ARBA00022723"/>
    </source>
</evidence>